<sequence>MSSDVLASADAQARDAAPRAAEPGRSAAPRRRPTAILDAALRGVRRALPPLVVLVVVLLAWQAITRWGDVPRYLVPSPTDVASAARDNAPDLLTSLLTTTREAVTAFVVSGALGILGAIGLASSRTIERSVYPYAIVLQTIPVVATAPLIVIWFGASITSVVVIAAIMGFFPVLSSTLTGLRATDHRLTDLFALYDAGRWQTMWRLRIPAALPYVVSGLRVSSTLAVVGAIVGEYIAGIGNGEAGLGFAITQSAIRLETPYLFAAGIAASILGIAFFQLVNGLSRLLLGSWHESEMRVER</sequence>
<evidence type="ECO:0000313" key="10">
    <source>
        <dbReference type="EMBL" id="EHN09117.1"/>
    </source>
</evidence>
<keyword evidence="2 7" id="KW-0813">Transport</keyword>
<evidence type="ECO:0000256" key="8">
    <source>
        <dbReference type="SAM" id="MobiDB-lite"/>
    </source>
</evidence>
<keyword evidence="11" id="KW-1185">Reference proteome</keyword>
<protein>
    <submittedName>
        <fullName evidence="10">Hydroxymethylpyrimidine ABC transporter transmembrane component</fullName>
    </submittedName>
</protein>
<comment type="subcellular location">
    <subcellularLocation>
        <location evidence="1 7">Cell membrane</location>
        <topology evidence="1 7">Multi-pass membrane protein</topology>
    </subcellularLocation>
</comment>
<evidence type="ECO:0000256" key="2">
    <source>
        <dbReference type="ARBA" id="ARBA00022448"/>
    </source>
</evidence>
<dbReference type="PROSITE" id="PS50928">
    <property type="entry name" value="ABC_TM1"/>
    <property type="match status" value="1"/>
</dbReference>
<dbReference type="InterPro" id="IPR035906">
    <property type="entry name" value="MetI-like_sf"/>
</dbReference>
<evidence type="ECO:0000259" key="9">
    <source>
        <dbReference type="PROSITE" id="PS50928"/>
    </source>
</evidence>
<feature type="domain" description="ABC transmembrane type-1" evidence="9">
    <location>
        <begin position="96"/>
        <end position="280"/>
    </location>
</feature>
<feature type="transmembrane region" description="Helical" evidence="7">
    <location>
        <begin position="161"/>
        <end position="181"/>
    </location>
</feature>
<accession>H0EB42</accession>
<gene>
    <name evidence="10" type="ORF">PAI11_40670</name>
</gene>
<evidence type="ECO:0000256" key="6">
    <source>
        <dbReference type="ARBA" id="ARBA00023136"/>
    </source>
</evidence>
<keyword evidence="5 7" id="KW-1133">Transmembrane helix</keyword>
<feature type="transmembrane region" description="Helical" evidence="7">
    <location>
        <begin position="134"/>
        <end position="155"/>
    </location>
</feature>
<dbReference type="GO" id="GO:0055085">
    <property type="term" value="P:transmembrane transport"/>
    <property type="evidence" value="ECO:0007669"/>
    <property type="project" value="InterPro"/>
</dbReference>
<dbReference type="SUPFAM" id="SSF161098">
    <property type="entry name" value="MetI-like"/>
    <property type="match status" value="1"/>
</dbReference>
<evidence type="ECO:0000256" key="7">
    <source>
        <dbReference type="RuleBase" id="RU363032"/>
    </source>
</evidence>
<dbReference type="CDD" id="cd06261">
    <property type="entry name" value="TM_PBP2"/>
    <property type="match status" value="1"/>
</dbReference>
<feature type="transmembrane region" description="Helical" evidence="7">
    <location>
        <begin position="103"/>
        <end position="122"/>
    </location>
</feature>
<dbReference type="PANTHER" id="PTHR30151">
    <property type="entry name" value="ALKANE SULFONATE ABC TRANSPORTER-RELATED, MEMBRANE SUBUNIT"/>
    <property type="match status" value="1"/>
</dbReference>
<proteinExistence type="inferred from homology"/>
<name>H0EB42_9ACTN</name>
<dbReference type="GO" id="GO:0005886">
    <property type="term" value="C:plasma membrane"/>
    <property type="evidence" value="ECO:0007669"/>
    <property type="project" value="UniProtKB-SubCell"/>
</dbReference>
<organism evidence="10 11">
    <name type="scientific">Patulibacter medicamentivorans</name>
    <dbReference type="NCBI Taxonomy" id="1097667"/>
    <lineage>
        <taxon>Bacteria</taxon>
        <taxon>Bacillati</taxon>
        <taxon>Actinomycetota</taxon>
        <taxon>Thermoleophilia</taxon>
        <taxon>Solirubrobacterales</taxon>
        <taxon>Patulibacteraceae</taxon>
        <taxon>Patulibacter</taxon>
    </lineage>
</organism>
<keyword evidence="3" id="KW-1003">Cell membrane</keyword>
<evidence type="ECO:0000256" key="3">
    <source>
        <dbReference type="ARBA" id="ARBA00022475"/>
    </source>
</evidence>
<dbReference type="PANTHER" id="PTHR30151:SF41">
    <property type="entry name" value="ABC TRANSPORTER PERMEASE PROTEIN"/>
    <property type="match status" value="1"/>
</dbReference>
<evidence type="ECO:0000313" key="11">
    <source>
        <dbReference type="Proteomes" id="UP000005143"/>
    </source>
</evidence>
<dbReference type="RefSeq" id="WP_007578703.1">
    <property type="nucleotide sequence ID" value="NZ_AGUD01000303.1"/>
</dbReference>
<comment type="caution">
    <text evidence="10">The sequence shown here is derived from an EMBL/GenBank/DDBJ whole genome shotgun (WGS) entry which is preliminary data.</text>
</comment>
<feature type="region of interest" description="Disordered" evidence="8">
    <location>
        <begin position="1"/>
        <end position="30"/>
    </location>
</feature>
<evidence type="ECO:0000256" key="4">
    <source>
        <dbReference type="ARBA" id="ARBA00022692"/>
    </source>
</evidence>
<evidence type="ECO:0000256" key="1">
    <source>
        <dbReference type="ARBA" id="ARBA00004651"/>
    </source>
</evidence>
<dbReference type="InterPro" id="IPR000515">
    <property type="entry name" value="MetI-like"/>
</dbReference>
<dbReference type="Gene3D" id="1.10.3720.10">
    <property type="entry name" value="MetI-like"/>
    <property type="match status" value="1"/>
</dbReference>
<dbReference type="Pfam" id="PF00528">
    <property type="entry name" value="BPD_transp_1"/>
    <property type="match status" value="1"/>
</dbReference>
<reference evidence="10 11" key="1">
    <citation type="journal article" date="2013" name="Biodegradation">
        <title>Quantitative proteomic analysis of ibuprofen-degrading Patulibacter sp. strain I11.</title>
        <authorList>
            <person name="Almeida B."/>
            <person name="Kjeldal H."/>
            <person name="Lolas I."/>
            <person name="Knudsen A.D."/>
            <person name="Carvalho G."/>
            <person name="Nielsen K.L."/>
            <person name="Barreto Crespo M.T."/>
            <person name="Stensballe A."/>
            <person name="Nielsen J.L."/>
        </authorList>
    </citation>
    <scope>NUCLEOTIDE SEQUENCE [LARGE SCALE GENOMIC DNA]</scope>
    <source>
        <strain evidence="10 11">I11</strain>
    </source>
</reference>
<keyword evidence="6 7" id="KW-0472">Membrane</keyword>
<dbReference type="PATRIC" id="fig|1097667.3.peg.4032"/>
<dbReference type="EMBL" id="AGUD01000303">
    <property type="protein sequence ID" value="EHN09117.1"/>
    <property type="molecule type" value="Genomic_DNA"/>
</dbReference>
<dbReference type="AlphaFoldDB" id="H0EB42"/>
<keyword evidence="4 7" id="KW-0812">Transmembrane</keyword>
<evidence type="ECO:0000256" key="5">
    <source>
        <dbReference type="ARBA" id="ARBA00022989"/>
    </source>
</evidence>
<dbReference type="Proteomes" id="UP000005143">
    <property type="component" value="Unassembled WGS sequence"/>
</dbReference>
<feature type="transmembrane region" description="Helical" evidence="7">
    <location>
        <begin position="47"/>
        <end position="64"/>
    </location>
</feature>
<comment type="similarity">
    <text evidence="7">Belongs to the binding-protein-dependent transport system permease family.</text>
</comment>
<feature type="transmembrane region" description="Helical" evidence="7">
    <location>
        <begin position="261"/>
        <end position="280"/>
    </location>
</feature>